<feature type="non-terminal residue" evidence="1">
    <location>
        <position position="46"/>
    </location>
</feature>
<evidence type="ECO:0000313" key="1">
    <source>
        <dbReference type="EMBL" id="MBI2875919.1"/>
    </source>
</evidence>
<gene>
    <name evidence="1" type="ORF">HYY20_03470</name>
</gene>
<dbReference type="EMBL" id="JACPRF010000106">
    <property type="protein sequence ID" value="MBI2875919.1"/>
    <property type="molecule type" value="Genomic_DNA"/>
</dbReference>
<proteinExistence type="predicted"/>
<accession>A0A932CMM2</accession>
<evidence type="ECO:0000313" key="2">
    <source>
        <dbReference type="Proteomes" id="UP000769766"/>
    </source>
</evidence>
<protein>
    <submittedName>
        <fullName evidence="1">Uncharacterized protein</fullName>
    </submittedName>
</protein>
<name>A0A932CMM2_UNCTE</name>
<sequence>MNPTDFGHQCINNQPCNHEGEKAMAESNQINWQRVKELDEKYYMHA</sequence>
<reference evidence="1" key="1">
    <citation type="submission" date="2020-07" db="EMBL/GenBank/DDBJ databases">
        <title>Huge and variable diversity of episymbiotic CPR bacteria and DPANN archaea in groundwater ecosystems.</title>
        <authorList>
            <person name="He C.Y."/>
            <person name="Keren R."/>
            <person name="Whittaker M."/>
            <person name="Farag I.F."/>
            <person name="Doudna J."/>
            <person name="Cate J.H.D."/>
            <person name="Banfield J.F."/>
        </authorList>
    </citation>
    <scope>NUCLEOTIDE SEQUENCE</scope>
    <source>
        <strain evidence="1">NC_groundwater_672_Ag_B-0.1um_62_36</strain>
    </source>
</reference>
<dbReference type="Proteomes" id="UP000769766">
    <property type="component" value="Unassembled WGS sequence"/>
</dbReference>
<organism evidence="1 2">
    <name type="scientific">Tectimicrobiota bacterium</name>
    <dbReference type="NCBI Taxonomy" id="2528274"/>
    <lineage>
        <taxon>Bacteria</taxon>
        <taxon>Pseudomonadati</taxon>
        <taxon>Nitrospinota/Tectimicrobiota group</taxon>
        <taxon>Candidatus Tectimicrobiota</taxon>
    </lineage>
</organism>
<dbReference type="AlphaFoldDB" id="A0A932CMM2"/>
<comment type="caution">
    <text evidence="1">The sequence shown here is derived from an EMBL/GenBank/DDBJ whole genome shotgun (WGS) entry which is preliminary data.</text>
</comment>